<name>A0A2M8KEA4_9BACT</name>
<protein>
    <recommendedName>
        <fullName evidence="3">Transcriptional regulator</fullName>
    </recommendedName>
</protein>
<dbReference type="EMBL" id="PFDW01000039">
    <property type="protein sequence ID" value="PJE58252.1"/>
    <property type="molecule type" value="Genomic_DNA"/>
</dbReference>
<dbReference type="InterPro" id="IPR003735">
    <property type="entry name" value="Metal_Tscrpt_repr"/>
</dbReference>
<dbReference type="PANTHER" id="PTHR33677">
    <property type="entry name" value="TRANSCRIPTIONAL REPRESSOR FRMR-RELATED"/>
    <property type="match status" value="1"/>
</dbReference>
<dbReference type="AlphaFoldDB" id="A0A2M8KEA4"/>
<evidence type="ECO:0008006" key="3">
    <source>
        <dbReference type="Google" id="ProtNLM"/>
    </source>
</evidence>
<dbReference type="InterPro" id="IPR038390">
    <property type="entry name" value="Metal_Tscrpt_repr_sf"/>
</dbReference>
<dbReference type="GO" id="GO:0046872">
    <property type="term" value="F:metal ion binding"/>
    <property type="evidence" value="ECO:0007669"/>
    <property type="project" value="InterPro"/>
</dbReference>
<proteinExistence type="predicted"/>
<organism evidence="1 2">
    <name type="scientific">Candidatus Portnoybacteria bacterium CG10_big_fil_rev_8_21_14_0_10_36_7</name>
    <dbReference type="NCBI Taxonomy" id="1974812"/>
    <lineage>
        <taxon>Bacteria</taxon>
        <taxon>Candidatus Portnoyibacteriota</taxon>
    </lineage>
</organism>
<dbReference type="Proteomes" id="UP000231450">
    <property type="component" value="Unassembled WGS sequence"/>
</dbReference>
<evidence type="ECO:0000313" key="1">
    <source>
        <dbReference type="EMBL" id="PJE58252.1"/>
    </source>
</evidence>
<comment type="caution">
    <text evidence="1">The sequence shown here is derived from an EMBL/GenBank/DDBJ whole genome shotgun (WGS) entry which is preliminary data.</text>
</comment>
<sequence>MNKQIKKRALHRAKIIQGQVTGLLKGITSEDYCIDLITQSLCIQKSLKSLEALILENHLKTHVKYQMAEKSQQNRAVSELLKIYDLSNRS</sequence>
<dbReference type="PANTHER" id="PTHR33677:SF3">
    <property type="entry name" value="COPPER-SENSING TRANSCRIPTIONAL REPRESSOR RICR"/>
    <property type="match status" value="1"/>
</dbReference>
<evidence type="ECO:0000313" key="2">
    <source>
        <dbReference type="Proteomes" id="UP000231450"/>
    </source>
</evidence>
<reference evidence="2" key="1">
    <citation type="submission" date="2017-09" db="EMBL/GenBank/DDBJ databases">
        <title>Depth-based differentiation of microbial function through sediment-hosted aquifers and enrichment of novel symbionts in the deep terrestrial subsurface.</title>
        <authorList>
            <person name="Probst A.J."/>
            <person name="Ladd B."/>
            <person name="Jarett J.K."/>
            <person name="Geller-Mcgrath D.E."/>
            <person name="Sieber C.M.K."/>
            <person name="Emerson J.B."/>
            <person name="Anantharaman K."/>
            <person name="Thomas B.C."/>
            <person name="Malmstrom R."/>
            <person name="Stieglmeier M."/>
            <person name="Klingl A."/>
            <person name="Woyke T."/>
            <person name="Ryan C.M."/>
            <person name="Banfield J.F."/>
        </authorList>
    </citation>
    <scope>NUCLEOTIDE SEQUENCE [LARGE SCALE GENOMIC DNA]</scope>
</reference>
<dbReference type="Pfam" id="PF02583">
    <property type="entry name" value="Trns_repr_metal"/>
    <property type="match status" value="1"/>
</dbReference>
<dbReference type="GO" id="GO:0003677">
    <property type="term" value="F:DNA binding"/>
    <property type="evidence" value="ECO:0007669"/>
    <property type="project" value="InterPro"/>
</dbReference>
<dbReference type="GO" id="GO:0045892">
    <property type="term" value="P:negative regulation of DNA-templated transcription"/>
    <property type="evidence" value="ECO:0007669"/>
    <property type="project" value="UniProtKB-ARBA"/>
</dbReference>
<dbReference type="Gene3D" id="1.20.58.1000">
    <property type="entry name" value="Metal-sensitive repressor, helix protomer"/>
    <property type="match status" value="1"/>
</dbReference>
<accession>A0A2M8KEA4</accession>
<gene>
    <name evidence="1" type="ORF">COU81_01710</name>
</gene>